<reference evidence="3" key="2">
    <citation type="submission" date="2020-02" db="EMBL/GenBank/DDBJ databases">
        <title>Identification and distribution of gene clusters putatively required for synthesis of sphingolipid metabolism inhibitors in phylogenetically diverse species of the filamentous fungus Fusarium.</title>
        <authorList>
            <person name="Kim H.-S."/>
            <person name="Busman M."/>
            <person name="Brown D.W."/>
            <person name="Divon H."/>
            <person name="Uhlig S."/>
            <person name="Proctor R.H."/>
        </authorList>
    </citation>
    <scope>NUCLEOTIDE SEQUENCE</scope>
    <source>
        <strain evidence="3">NRRL 25174</strain>
    </source>
</reference>
<dbReference type="OrthoDB" id="3231004at2759"/>
<protein>
    <submittedName>
        <fullName evidence="3">Uncharacterized protein</fullName>
    </submittedName>
</protein>
<feature type="compositionally biased region" description="Basic and acidic residues" evidence="2">
    <location>
        <begin position="513"/>
        <end position="526"/>
    </location>
</feature>
<name>A0A9P5A4P0_9HYPO</name>
<evidence type="ECO:0000313" key="4">
    <source>
        <dbReference type="Proteomes" id="UP000730481"/>
    </source>
</evidence>
<evidence type="ECO:0000313" key="3">
    <source>
        <dbReference type="EMBL" id="KAF4332225.1"/>
    </source>
</evidence>
<accession>A0A9P5A4P0</accession>
<dbReference type="AlphaFoldDB" id="A0A9P5A4P0"/>
<evidence type="ECO:0000256" key="1">
    <source>
        <dbReference type="SAM" id="Coils"/>
    </source>
</evidence>
<reference evidence="3" key="1">
    <citation type="journal article" date="2017" name="Mycologia">
        <title>Fusarium algeriense, sp. nov., a novel toxigenic crown rot pathogen of durum wheat from Algeria is nested in the Fusarium burgessii species complex.</title>
        <authorList>
            <person name="Laraba I."/>
            <person name="Keddad A."/>
            <person name="Boureghda H."/>
            <person name="Abdallah N."/>
            <person name="Vaughan M.M."/>
            <person name="Proctor R.H."/>
            <person name="Busman M."/>
            <person name="O'Donnell K."/>
        </authorList>
    </citation>
    <scope>NUCLEOTIDE SEQUENCE</scope>
    <source>
        <strain evidence="3">NRRL 25174</strain>
    </source>
</reference>
<feature type="region of interest" description="Disordered" evidence="2">
    <location>
        <begin position="513"/>
        <end position="541"/>
    </location>
</feature>
<dbReference type="Proteomes" id="UP000730481">
    <property type="component" value="Unassembled WGS sequence"/>
</dbReference>
<dbReference type="EMBL" id="PVQB02001131">
    <property type="protein sequence ID" value="KAF4332225.1"/>
    <property type="molecule type" value="Genomic_DNA"/>
</dbReference>
<comment type="caution">
    <text evidence="3">The sequence shown here is derived from an EMBL/GenBank/DDBJ whole genome shotgun (WGS) entry which is preliminary data.</text>
</comment>
<feature type="coiled-coil region" evidence="1">
    <location>
        <begin position="203"/>
        <end position="230"/>
    </location>
</feature>
<evidence type="ECO:0000256" key="2">
    <source>
        <dbReference type="SAM" id="MobiDB-lite"/>
    </source>
</evidence>
<proteinExistence type="predicted"/>
<gene>
    <name evidence="3" type="ORF">FBEOM_13986</name>
</gene>
<organism evidence="3 4">
    <name type="scientific">Fusarium beomiforme</name>
    <dbReference type="NCBI Taxonomy" id="44412"/>
    <lineage>
        <taxon>Eukaryota</taxon>
        <taxon>Fungi</taxon>
        <taxon>Dikarya</taxon>
        <taxon>Ascomycota</taxon>
        <taxon>Pezizomycotina</taxon>
        <taxon>Sordariomycetes</taxon>
        <taxon>Hypocreomycetidae</taxon>
        <taxon>Hypocreales</taxon>
        <taxon>Nectriaceae</taxon>
        <taxon>Fusarium</taxon>
        <taxon>Fusarium burgessii species complex</taxon>
    </lineage>
</organism>
<sequence length="664" mass="74468">MNISAGSSIKNGGIVGSGSSVTLDEGKFTESDLNAVVSVKVINQTTDLVGDVTIKGFVNSANGQSEFVLNENGSNKGTSAAMSKTETTITVSWSGGGQIKPENQSWTLDSLYSAAAAFPANVARCPQKTWAILTPYYHSKSFLKWSKDKKIKVPQFDGALVYANALLDMFMEYKTLVGRIQAVLNNPVNYICTKADNPIRVNVIELLEVRKELNKEMKKITKMVDKISQNPESVDEIESQSDIQEPELWTTRIPIHRPNEENSDEWSTAKAAEVLSNFSFSVDSPVQKTGTTSQSDPADDVAFPPIHRLGQEISFMEEEKKEFSTIQGRKKFRDFWIGMPVGYPDGVFFNDARKMLDEHAQLTQADTPLATLLHGKYPAFFEIYMVFKYQLNVIGWIRTPWGVYGDDSKRSVEKIALYLEPDERVVNVRIGKAKEMEIYENSVPFLDENVGIAFIELMTNKGRRMAVGDPEETKVVQNMPKDPSQGLRGCASPQCSFDLIGWLREYLPPDKLTDARADGDEMDGVKKPSARKPTPSLAPSYEKKTKQWANDFMAPYKTPPASRDTITLSHLSEYMKTYVCMLEAKQLFEIISKNPIEMIPEFGIVDLRDTYDRKKIKAAIDMPFEDKPQVAVLKQSTDPEADERVWNHLPLSKGHLFIPLQRSG</sequence>
<keyword evidence="4" id="KW-1185">Reference proteome</keyword>
<keyword evidence="1" id="KW-0175">Coiled coil</keyword>